<reference evidence="1 2" key="1">
    <citation type="submission" date="2023-01" db="EMBL/GenBank/DDBJ databases">
        <title>Halorubrum ezzemoulense from Santa Pola, Spain.</title>
        <authorList>
            <person name="Feng Y."/>
            <person name="Louyakis A.S."/>
            <person name="Gogarten J.P."/>
        </authorList>
    </citation>
    <scope>NUCLEOTIDE SEQUENCE [LARGE SCALE GENOMIC DNA]</scope>
    <source>
        <strain evidence="1 2">AMM015</strain>
    </source>
</reference>
<accession>A0ABT4Z7G0</accession>
<sequence>MNLGEIESRDVAVCGDFDGIDVRLDGVAPRFVTENRGASLVF</sequence>
<evidence type="ECO:0000313" key="1">
    <source>
        <dbReference type="EMBL" id="MDB2294126.1"/>
    </source>
</evidence>
<keyword evidence="2" id="KW-1185">Reference proteome</keyword>
<dbReference type="RefSeq" id="WP_255510313.1">
    <property type="nucleotide sequence ID" value="NZ_JAQLTY010000002.1"/>
</dbReference>
<comment type="caution">
    <text evidence="1">The sequence shown here is derived from an EMBL/GenBank/DDBJ whole genome shotgun (WGS) entry which is preliminary data.</text>
</comment>
<organism evidence="1 2">
    <name type="scientific">Halorubrum ezzemoulense</name>
    <name type="common">Halorubrum chaoviator</name>
    <dbReference type="NCBI Taxonomy" id="337243"/>
    <lineage>
        <taxon>Archaea</taxon>
        <taxon>Methanobacteriati</taxon>
        <taxon>Methanobacteriota</taxon>
        <taxon>Stenosarchaea group</taxon>
        <taxon>Halobacteria</taxon>
        <taxon>Halobacteriales</taxon>
        <taxon>Haloferacaceae</taxon>
        <taxon>Halorubrum</taxon>
    </lineage>
</organism>
<proteinExistence type="predicted"/>
<dbReference type="EMBL" id="JAQLUK010000056">
    <property type="protein sequence ID" value="MDB2294126.1"/>
    <property type="molecule type" value="Genomic_DNA"/>
</dbReference>
<name>A0ABT4Z7G0_HALEZ</name>
<protein>
    <submittedName>
        <fullName evidence="1">Uncharacterized protein</fullName>
    </submittedName>
</protein>
<gene>
    <name evidence="1" type="ORF">PM085_18040</name>
</gene>
<dbReference type="Proteomes" id="UP001210528">
    <property type="component" value="Unassembled WGS sequence"/>
</dbReference>
<evidence type="ECO:0000313" key="2">
    <source>
        <dbReference type="Proteomes" id="UP001210528"/>
    </source>
</evidence>